<accession>A0A0U5GU62</accession>
<keyword evidence="3" id="KW-1185">Reference proteome</keyword>
<dbReference type="KEGG" id="ege:EM595_p1011"/>
<proteinExistence type="predicted"/>
<sequence length="102" mass="11543">MNEYLRCRVVSTAHLTSLDNELLDEISSRRDEWGPGEWIHYIGFGYIIRLTASSSPVLRLKAEGLSKGVRRLIVSLVKHDAVELLIFESGAPQVDGFEVNDW</sequence>
<dbReference type="RefSeq" id="WP_067437075.1">
    <property type="nucleotide sequence ID" value="NZ_JACSXD010000012.1"/>
</dbReference>
<evidence type="ECO:0000313" key="2">
    <source>
        <dbReference type="EMBL" id="CUU26258.1"/>
    </source>
</evidence>
<reference evidence="3" key="1">
    <citation type="submission" date="2015-11" db="EMBL/GenBank/DDBJ databases">
        <authorList>
            <person name="Blom J."/>
        </authorList>
    </citation>
    <scope>NUCLEOTIDE SEQUENCE [LARGE SCALE GENOMIC DNA]</scope>
    <source>
        <plasmid evidence="3">pEM02</plasmid>
    </source>
</reference>
<organism evidence="2 3">
    <name type="scientific">Duffyella gerundensis</name>
    <dbReference type="NCBI Taxonomy" id="1619313"/>
    <lineage>
        <taxon>Bacteria</taxon>
        <taxon>Pseudomonadati</taxon>
        <taxon>Pseudomonadota</taxon>
        <taxon>Gammaproteobacteria</taxon>
        <taxon>Enterobacterales</taxon>
        <taxon>Erwiniaceae</taxon>
        <taxon>Duffyella</taxon>
    </lineage>
</organism>
<dbReference type="InterPro" id="IPR046025">
    <property type="entry name" value="DUF5983"/>
</dbReference>
<evidence type="ECO:0000259" key="1">
    <source>
        <dbReference type="Pfam" id="PF19419"/>
    </source>
</evidence>
<dbReference type="EMBL" id="LN907829">
    <property type="protein sequence ID" value="CUU26258.1"/>
    <property type="molecule type" value="Genomic_DNA"/>
</dbReference>
<feature type="domain" description="DUF5983" evidence="1">
    <location>
        <begin position="8"/>
        <end position="102"/>
    </location>
</feature>
<dbReference type="OrthoDB" id="6636466at2"/>
<dbReference type="Proteomes" id="UP000059419">
    <property type="component" value="Plasmid pEM02"/>
</dbReference>
<evidence type="ECO:0000313" key="3">
    <source>
        <dbReference type="Proteomes" id="UP000059419"/>
    </source>
</evidence>
<geneLocation type="plasmid" evidence="3">
    <name>pEM02</name>
</geneLocation>
<dbReference type="Pfam" id="PF19419">
    <property type="entry name" value="DUF5983"/>
    <property type="match status" value="1"/>
</dbReference>
<gene>
    <name evidence="2" type="ORF">EM595_p1011</name>
</gene>
<name>A0A0U5GU62_9GAMM</name>
<protein>
    <recommendedName>
        <fullName evidence="1">DUF5983 domain-containing protein</fullName>
    </recommendedName>
</protein>
<dbReference type="AlphaFoldDB" id="A0A0U5GU62"/>
<dbReference type="PATRIC" id="fig|1619313.3.peg.4196"/>